<sequence>MSSPVTSLNLTAPPDPYEAPPLRWGILGAGGIARKFATEVPANSAQRVVAVGSRSAAKAAGFAEAHGISRAHGSYADLVTDPEVDVVYVATPHSHHRDHAVLALEAGKPVLVEKAFTRNAREAREVLEAAESRGLFAMEAMWTRFLPHMTALRHLVASGALGDVLAVHGDHGQRLPHVERLREPGLAGGALLDLGVYPISFIHSLLGRPEAIHAVGMLSDAGVDVHEAVSLTYGNAVGVATANMWARSRTSASVIGTEGRIDLADTFFVPTTFTVTPADGDPWTWSEPGVTGGFQYQAAEVARCVAVGSQQSEILSWAATVEVMEIMDEVRRQLGVVYPGE</sequence>
<evidence type="ECO:0000259" key="4">
    <source>
        <dbReference type="Pfam" id="PF01408"/>
    </source>
</evidence>
<evidence type="ECO:0000259" key="5">
    <source>
        <dbReference type="Pfam" id="PF22725"/>
    </source>
</evidence>
<dbReference type="Gene3D" id="3.30.360.10">
    <property type="entry name" value="Dihydrodipicolinate Reductase, domain 2"/>
    <property type="match status" value="1"/>
</dbReference>
<comment type="caution">
    <text evidence="6">The sequence shown here is derived from an EMBL/GenBank/DDBJ whole genome shotgun (WGS) entry which is preliminary data.</text>
</comment>
<dbReference type="InterPro" id="IPR036291">
    <property type="entry name" value="NAD(P)-bd_dom_sf"/>
</dbReference>
<dbReference type="PANTHER" id="PTHR22604:SF105">
    <property type="entry name" value="TRANS-1,2-DIHYDROBENZENE-1,2-DIOL DEHYDROGENASE"/>
    <property type="match status" value="1"/>
</dbReference>
<accession>A0ABW2QAK8</accession>
<keyword evidence="7" id="KW-1185">Reference proteome</keyword>
<comment type="similarity">
    <text evidence="1">Belongs to the Gfo/Idh/MocA family.</text>
</comment>
<dbReference type="RefSeq" id="WP_382391827.1">
    <property type="nucleotide sequence ID" value="NZ_JBHTCQ010000001.1"/>
</dbReference>
<evidence type="ECO:0000256" key="1">
    <source>
        <dbReference type="ARBA" id="ARBA00010928"/>
    </source>
</evidence>
<organism evidence="6 7">
    <name type="scientific">Georgenia alba</name>
    <dbReference type="NCBI Taxonomy" id="2233858"/>
    <lineage>
        <taxon>Bacteria</taxon>
        <taxon>Bacillati</taxon>
        <taxon>Actinomycetota</taxon>
        <taxon>Actinomycetes</taxon>
        <taxon>Micrococcales</taxon>
        <taxon>Bogoriellaceae</taxon>
        <taxon>Georgenia</taxon>
    </lineage>
</organism>
<dbReference type="Pfam" id="PF01408">
    <property type="entry name" value="GFO_IDH_MocA"/>
    <property type="match status" value="1"/>
</dbReference>
<protein>
    <submittedName>
        <fullName evidence="6">Gfo/Idh/MocA family protein</fullName>
    </submittedName>
</protein>
<dbReference type="SUPFAM" id="SSF55347">
    <property type="entry name" value="Glyceraldehyde-3-phosphate dehydrogenase-like, C-terminal domain"/>
    <property type="match status" value="1"/>
</dbReference>
<dbReference type="Pfam" id="PF22725">
    <property type="entry name" value="GFO_IDH_MocA_C3"/>
    <property type="match status" value="1"/>
</dbReference>
<keyword evidence="2" id="KW-0560">Oxidoreductase</keyword>
<dbReference type="InterPro" id="IPR000683">
    <property type="entry name" value="Gfo/Idh/MocA-like_OxRdtase_N"/>
</dbReference>
<dbReference type="InterPro" id="IPR055170">
    <property type="entry name" value="GFO_IDH_MocA-like_dom"/>
</dbReference>
<proteinExistence type="inferred from homology"/>
<dbReference type="InterPro" id="IPR050984">
    <property type="entry name" value="Gfo/Idh/MocA_domain"/>
</dbReference>
<keyword evidence="3" id="KW-0520">NAD</keyword>
<name>A0ABW2QAK8_9MICO</name>
<feature type="domain" description="Gfo/Idh/MocA-like oxidoreductase N-terminal" evidence="4">
    <location>
        <begin position="22"/>
        <end position="137"/>
    </location>
</feature>
<evidence type="ECO:0000313" key="7">
    <source>
        <dbReference type="Proteomes" id="UP001596455"/>
    </source>
</evidence>
<gene>
    <name evidence="6" type="ORF">ACFQQL_04905</name>
</gene>
<dbReference type="PANTHER" id="PTHR22604">
    <property type="entry name" value="OXIDOREDUCTASES"/>
    <property type="match status" value="1"/>
</dbReference>
<dbReference type="SUPFAM" id="SSF51735">
    <property type="entry name" value="NAD(P)-binding Rossmann-fold domains"/>
    <property type="match status" value="1"/>
</dbReference>
<reference evidence="7" key="1">
    <citation type="journal article" date="2019" name="Int. J. Syst. Evol. Microbiol.">
        <title>The Global Catalogue of Microorganisms (GCM) 10K type strain sequencing project: providing services to taxonomists for standard genome sequencing and annotation.</title>
        <authorList>
            <consortium name="The Broad Institute Genomics Platform"/>
            <consortium name="The Broad Institute Genome Sequencing Center for Infectious Disease"/>
            <person name="Wu L."/>
            <person name="Ma J."/>
        </authorList>
    </citation>
    <scope>NUCLEOTIDE SEQUENCE [LARGE SCALE GENOMIC DNA]</scope>
    <source>
        <strain evidence="7">JCM 1490</strain>
    </source>
</reference>
<dbReference type="Proteomes" id="UP001596455">
    <property type="component" value="Unassembled WGS sequence"/>
</dbReference>
<dbReference type="Gene3D" id="3.40.50.720">
    <property type="entry name" value="NAD(P)-binding Rossmann-like Domain"/>
    <property type="match status" value="1"/>
</dbReference>
<evidence type="ECO:0000256" key="2">
    <source>
        <dbReference type="ARBA" id="ARBA00023002"/>
    </source>
</evidence>
<evidence type="ECO:0000313" key="6">
    <source>
        <dbReference type="EMBL" id="MFC7404438.1"/>
    </source>
</evidence>
<dbReference type="EMBL" id="JBHTCQ010000001">
    <property type="protein sequence ID" value="MFC7404438.1"/>
    <property type="molecule type" value="Genomic_DNA"/>
</dbReference>
<feature type="domain" description="GFO/IDH/MocA-like oxidoreductase" evidence="5">
    <location>
        <begin position="151"/>
        <end position="261"/>
    </location>
</feature>
<evidence type="ECO:0000256" key="3">
    <source>
        <dbReference type="ARBA" id="ARBA00023027"/>
    </source>
</evidence>